<proteinExistence type="predicted"/>
<protein>
    <recommendedName>
        <fullName evidence="3">F-box domain-containing protein</fullName>
    </recommendedName>
</protein>
<dbReference type="Proteomes" id="UP000639643">
    <property type="component" value="Unassembled WGS sequence"/>
</dbReference>
<accession>A0A8H6J532</accession>
<dbReference type="AlphaFoldDB" id="A0A8H6J532"/>
<evidence type="ECO:0000313" key="1">
    <source>
        <dbReference type="EMBL" id="KAF6806175.1"/>
    </source>
</evidence>
<gene>
    <name evidence="1" type="ORF">CMUS01_14436</name>
</gene>
<reference evidence="1" key="1">
    <citation type="journal article" date="2020" name="Phytopathology">
        <title>Genome Sequence Resources of Colletotrichum truncatum, C. plurivorum, C. musicola, and C. sojae: Four Species Pathogenic to Soybean (Glycine max).</title>
        <authorList>
            <person name="Rogerio F."/>
            <person name="Boufleur T.R."/>
            <person name="Ciampi-Guillardi M."/>
            <person name="Sukno S.A."/>
            <person name="Thon M.R."/>
            <person name="Massola Junior N.S."/>
            <person name="Baroncelli R."/>
        </authorList>
    </citation>
    <scope>NUCLEOTIDE SEQUENCE</scope>
    <source>
        <strain evidence="1">LFN0074</strain>
    </source>
</reference>
<evidence type="ECO:0000313" key="2">
    <source>
        <dbReference type="Proteomes" id="UP000639643"/>
    </source>
</evidence>
<dbReference type="EMBL" id="WIGM01001039">
    <property type="protein sequence ID" value="KAF6806175.1"/>
    <property type="molecule type" value="Genomic_DNA"/>
</dbReference>
<evidence type="ECO:0008006" key="3">
    <source>
        <dbReference type="Google" id="ProtNLM"/>
    </source>
</evidence>
<name>A0A8H6J532_9PEZI</name>
<sequence>MASQPVPNLDLDHLPIEVLEQIFFDIADLRSIYHLVVASPTASRVFESWEVGPKILDHVLALSVSPNVVDLIRLVSLVRIATPGHPPATSLEAFVEKYTRCRDDRDSKLPAAPSLADTLHDQPPRLIRSVLLTVRRISCLTWACLEYYRAKGSSAIPSHEVGRPLGSDGYINRKPWRQEYFPGKPYKPQPLGMPCWMEEQRVMRGFWRLQLVLELKRATSEERLDWALEDGKMEVSPETLFARWTWQEEEFLTVVDFIDDFQGRSILTKHCHGLPPPPAHYASASNWQYPPAPGIIDNRSSREEKSKIPPPCWSFYWIRLRGMTTSPIRGCPFWPYRKLGLAIWERDKLEALELLPLTTATRNKGWGDPVFTWRSLLSQELIDQLVRDMEEDFQKNGFVYGGRGNPDM</sequence>
<organism evidence="1 2">
    <name type="scientific">Colletotrichum musicola</name>
    <dbReference type="NCBI Taxonomy" id="2175873"/>
    <lineage>
        <taxon>Eukaryota</taxon>
        <taxon>Fungi</taxon>
        <taxon>Dikarya</taxon>
        <taxon>Ascomycota</taxon>
        <taxon>Pezizomycotina</taxon>
        <taxon>Sordariomycetes</taxon>
        <taxon>Hypocreomycetidae</taxon>
        <taxon>Glomerellales</taxon>
        <taxon>Glomerellaceae</taxon>
        <taxon>Colletotrichum</taxon>
        <taxon>Colletotrichum orchidearum species complex</taxon>
    </lineage>
</organism>
<comment type="caution">
    <text evidence="1">The sequence shown here is derived from an EMBL/GenBank/DDBJ whole genome shotgun (WGS) entry which is preliminary data.</text>
</comment>
<dbReference type="OrthoDB" id="4358152at2759"/>
<keyword evidence="2" id="KW-1185">Reference proteome</keyword>